<evidence type="ECO:0000256" key="5">
    <source>
        <dbReference type="SAM" id="SignalP"/>
    </source>
</evidence>
<feature type="active site" description="Proton acceptor" evidence="2">
    <location>
        <position position="142"/>
    </location>
</feature>
<feature type="signal peptide" evidence="5">
    <location>
        <begin position="1"/>
        <end position="19"/>
    </location>
</feature>
<feature type="binding site" evidence="3">
    <location>
        <position position="174"/>
    </location>
    <ligand>
        <name>Mg(2+)</name>
        <dbReference type="ChEBI" id="CHEBI:18420"/>
        <note>catalytic</note>
    </ligand>
</feature>
<dbReference type="Gene3D" id="3.40.570.10">
    <property type="entry name" value="Extracellular Endonuclease, subunit A"/>
    <property type="match status" value="1"/>
</dbReference>
<sequence>MSRALSAFATAAVFGAAAATMFNYESSVVDAQSSPRSFGEADTSESPMAAYGLPSNVNLVRARGYISSLNHERRIPNWVMERIPHTKPKSKKDADSAAAGDDNGGKAAVSRTESKFYSDETVPEMFRSTNADYNKRGLSRGHLAPAQFHKNSQEEMNETFNLSANIVPQDMTMNACDWYRLESMTKKLSKEFEKGLWVVSGPLFVPILDMKSGKNMVSYEVVGTHNVAVPTHMFKCLLGVKEDNKKYLGCFVMPNEPITEEQPLTQYSVPSTYVERVAGIRIFPEASRGTGWGATAPADLCRNFECKGSYAAFSKSFRQVGRVRAATTEGQVKLVYAQLYQEGSVDAAVDRELQAKLKELGVTDAGKYQLKTTPTPSKGG</sequence>
<dbReference type="GO" id="GO:0046872">
    <property type="term" value="F:metal ion binding"/>
    <property type="evidence" value="ECO:0007669"/>
    <property type="project" value="UniProtKB-KW"/>
</dbReference>
<gene>
    <name evidence="8" type="ORF">BSAL_11675</name>
</gene>
<evidence type="ECO:0000313" key="8">
    <source>
        <dbReference type="EMBL" id="CUG87734.1"/>
    </source>
</evidence>
<dbReference type="InterPro" id="IPR040255">
    <property type="entry name" value="Non-specific_endonuclease"/>
</dbReference>
<keyword evidence="3" id="KW-0479">Metal-binding</keyword>
<proteinExistence type="inferred from homology"/>
<evidence type="ECO:0000256" key="4">
    <source>
        <dbReference type="SAM" id="MobiDB-lite"/>
    </source>
</evidence>
<dbReference type="InterPro" id="IPR020821">
    <property type="entry name" value="ENPP1-3/EXOG-like_nuc-like"/>
</dbReference>
<dbReference type="InterPro" id="IPR001604">
    <property type="entry name" value="Endo_G_ENPP1-like_dom"/>
</dbReference>
<dbReference type="PANTHER" id="PTHR13966:SF5">
    <property type="entry name" value="ENDONUCLEASE G, MITOCHONDRIAL"/>
    <property type="match status" value="1"/>
</dbReference>
<dbReference type="GO" id="GO:0003676">
    <property type="term" value="F:nucleic acid binding"/>
    <property type="evidence" value="ECO:0007669"/>
    <property type="project" value="InterPro"/>
</dbReference>
<name>A0A0S4JFH6_BODSA</name>
<dbReference type="EMBL" id="CYKH01001581">
    <property type="protein sequence ID" value="CUG87734.1"/>
    <property type="molecule type" value="Genomic_DNA"/>
</dbReference>
<evidence type="ECO:0000256" key="1">
    <source>
        <dbReference type="ARBA" id="ARBA00010052"/>
    </source>
</evidence>
<dbReference type="OrthoDB" id="5418055at2759"/>
<dbReference type="OMA" id="VMEVVDY"/>
<dbReference type="PANTHER" id="PTHR13966">
    <property type="entry name" value="ENDONUCLEASE RELATED"/>
    <property type="match status" value="1"/>
</dbReference>
<feature type="domain" description="DNA/RNA non-specific endonuclease/pyrophosphatase/phosphodiesterase" evidence="7">
    <location>
        <begin position="61"/>
        <end position="289"/>
    </location>
</feature>
<keyword evidence="8" id="KW-0378">Hydrolase</keyword>
<feature type="region of interest" description="Disordered" evidence="4">
    <location>
        <begin position="80"/>
        <end position="115"/>
    </location>
</feature>
<dbReference type="SMART" id="SM00477">
    <property type="entry name" value="NUC"/>
    <property type="match status" value="1"/>
</dbReference>
<dbReference type="GO" id="GO:0005634">
    <property type="term" value="C:nucleus"/>
    <property type="evidence" value="ECO:0007669"/>
    <property type="project" value="TreeGrafter"/>
</dbReference>
<dbReference type="VEuPathDB" id="TriTrypDB:BSAL_11675"/>
<dbReference type="InterPro" id="IPR044929">
    <property type="entry name" value="DNA/RNA_non-sp_Endonuclease_sf"/>
</dbReference>
<dbReference type="AlphaFoldDB" id="A0A0S4JFH6"/>
<evidence type="ECO:0000313" key="9">
    <source>
        <dbReference type="Proteomes" id="UP000051952"/>
    </source>
</evidence>
<feature type="chain" id="PRO_5006622359" evidence="5">
    <location>
        <begin position="20"/>
        <end position="380"/>
    </location>
</feature>
<dbReference type="GO" id="GO:0000014">
    <property type="term" value="F:single-stranded DNA endodeoxyribonuclease activity"/>
    <property type="evidence" value="ECO:0007669"/>
    <property type="project" value="TreeGrafter"/>
</dbReference>
<dbReference type="SMART" id="SM00892">
    <property type="entry name" value="Endonuclease_NS"/>
    <property type="match status" value="1"/>
</dbReference>
<organism evidence="8 9">
    <name type="scientific">Bodo saltans</name>
    <name type="common">Flagellated protozoan</name>
    <dbReference type="NCBI Taxonomy" id="75058"/>
    <lineage>
        <taxon>Eukaryota</taxon>
        <taxon>Discoba</taxon>
        <taxon>Euglenozoa</taxon>
        <taxon>Kinetoplastea</taxon>
        <taxon>Metakinetoplastina</taxon>
        <taxon>Eubodonida</taxon>
        <taxon>Bodonidae</taxon>
        <taxon>Bodo</taxon>
    </lineage>
</organism>
<evidence type="ECO:0000259" key="6">
    <source>
        <dbReference type="SMART" id="SM00477"/>
    </source>
</evidence>
<dbReference type="Pfam" id="PF01223">
    <property type="entry name" value="Endonuclease_NS"/>
    <property type="match status" value="1"/>
</dbReference>
<dbReference type="Proteomes" id="UP000051952">
    <property type="component" value="Unassembled WGS sequence"/>
</dbReference>
<keyword evidence="8" id="KW-0540">Nuclease</keyword>
<feature type="domain" description="ENPP1-3/EXOG-like endonuclease/phosphodiesterase" evidence="6">
    <location>
        <begin position="62"/>
        <end position="289"/>
    </location>
</feature>
<evidence type="ECO:0000256" key="3">
    <source>
        <dbReference type="PIRSR" id="PIRSR640255-2"/>
    </source>
</evidence>
<comment type="similarity">
    <text evidence="1">Belongs to the DNA/RNA non-specific endonuclease family.</text>
</comment>
<dbReference type="CDD" id="cd00091">
    <property type="entry name" value="NUC"/>
    <property type="match status" value="1"/>
</dbReference>
<evidence type="ECO:0000259" key="7">
    <source>
        <dbReference type="SMART" id="SM00892"/>
    </source>
</evidence>
<reference evidence="9" key="1">
    <citation type="submission" date="2015-09" db="EMBL/GenBank/DDBJ databases">
        <authorList>
            <consortium name="Pathogen Informatics"/>
        </authorList>
    </citation>
    <scope>NUCLEOTIDE SEQUENCE [LARGE SCALE GENOMIC DNA]</scope>
    <source>
        <strain evidence="9">Lake Konstanz</strain>
    </source>
</reference>
<keyword evidence="8" id="KW-0255">Endonuclease</keyword>
<keyword evidence="9" id="KW-1185">Reference proteome</keyword>
<feature type="compositionally biased region" description="Low complexity" evidence="4">
    <location>
        <begin position="96"/>
        <end position="108"/>
    </location>
</feature>
<keyword evidence="5" id="KW-0732">Signal</keyword>
<dbReference type="InterPro" id="IPR044925">
    <property type="entry name" value="His-Me_finger_sf"/>
</dbReference>
<dbReference type="GO" id="GO:0005743">
    <property type="term" value="C:mitochondrial inner membrane"/>
    <property type="evidence" value="ECO:0007669"/>
    <property type="project" value="TreeGrafter"/>
</dbReference>
<evidence type="ECO:0000256" key="2">
    <source>
        <dbReference type="PIRSR" id="PIRSR640255-1"/>
    </source>
</evidence>
<dbReference type="SUPFAM" id="SSF54060">
    <property type="entry name" value="His-Me finger endonucleases"/>
    <property type="match status" value="1"/>
</dbReference>
<accession>A0A0S4JFH6</accession>
<protein>
    <submittedName>
        <fullName evidence="8">Endonuclease G, putative</fullName>
    </submittedName>
</protein>
<dbReference type="GO" id="GO:0004521">
    <property type="term" value="F:RNA endonuclease activity"/>
    <property type="evidence" value="ECO:0007669"/>
    <property type="project" value="TreeGrafter"/>
</dbReference>